<dbReference type="RefSeq" id="WP_272425181.1">
    <property type="nucleotide sequence ID" value="NZ_JAGTJJ010000035.1"/>
</dbReference>
<accession>A0A9X3XDM0</accession>
<reference evidence="1 2" key="1">
    <citation type="submission" date="2021-04" db="EMBL/GenBank/DDBJ databases">
        <title>Genome analysis of Polyangium sp.</title>
        <authorList>
            <person name="Li Y."/>
            <person name="Wang J."/>
        </authorList>
    </citation>
    <scope>NUCLEOTIDE SEQUENCE [LARGE SCALE GENOMIC DNA]</scope>
    <source>
        <strain evidence="1 2">SDU14</strain>
    </source>
</reference>
<dbReference type="Pfam" id="PF13646">
    <property type="entry name" value="HEAT_2"/>
    <property type="match status" value="1"/>
</dbReference>
<gene>
    <name evidence="1" type="ORF">KEG57_37105</name>
</gene>
<dbReference type="InterPro" id="IPR011989">
    <property type="entry name" value="ARM-like"/>
</dbReference>
<organism evidence="1 2">
    <name type="scientific">Polyangium jinanense</name>
    <dbReference type="NCBI Taxonomy" id="2829994"/>
    <lineage>
        <taxon>Bacteria</taxon>
        <taxon>Pseudomonadati</taxon>
        <taxon>Myxococcota</taxon>
        <taxon>Polyangia</taxon>
        <taxon>Polyangiales</taxon>
        <taxon>Polyangiaceae</taxon>
        <taxon>Polyangium</taxon>
    </lineage>
</organism>
<comment type="caution">
    <text evidence="1">The sequence shown here is derived from an EMBL/GenBank/DDBJ whole genome shotgun (WGS) entry which is preliminary data.</text>
</comment>
<dbReference type="SUPFAM" id="SSF48371">
    <property type="entry name" value="ARM repeat"/>
    <property type="match status" value="1"/>
</dbReference>
<dbReference type="Proteomes" id="UP001151081">
    <property type="component" value="Unassembled WGS sequence"/>
</dbReference>
<evidence type="ECO:0000313" key="2">
    <source>
        <dbReference type="Proteomes" id="UP001151081"/>
    </source>
</evidence>
<protein>
    <submittedName>
        <fullName evidence="1">HEAT repeat domain-containing protein</fullName>
    </submittedName>
</protein>
<dbReference type="AlphaFoldDB" id="A0A9X3XDM0"/>
<dbReference type="EMBL" id="JAGTJJ010000035">
    <property type="protein sequence ID" value="MDC3986156.1"/>
    <property type="molecule type" value="Genomic_DNA"/>
</dbReference>
<dbReference type="InterPro" id="IPR016024">
    <property type="entry name" value="ARM-type_fold"/>
</dbReference>
<evidence type="ECO:0000313" key="1">
    <source>
        <dbReference type="EMBL" id="MDC3986156.1"/>
    </source>
</evidence>
<sequence>MFDVSSLCWTSRDEVGERLLSWLDLPGRVGLRAARLLALLAPPSLAPALTRIATDPARSFWHRGYALRALARASVGLSDETFARLLDEALMDGPRAPFLELVPFARSGARLAALLARFDRETPLARRAWLRSTFSRVDKPCEELEAWLVSRWLEDVAQRSPDEDDASLAFSLADMYPETLAVLAAYRRARPRDAELFEDIRHFPDLANHLDDETRAAAAAALVLPRRDLLRFSSLAKIRKAARKAVLDHNFALFCPIDKPWTTYGYRGALALLEEDENGPAMAADLLAHARLHEAARADLGLVLYRRKRRIALQYLEQRGAAPENLELARALLREIAKNPDTRDRPALLAALRFPDPEARFLALDVLDAVAEDGPTFRAALESLAEDPDPFVRLRMTGALAYRGHASHVQPLVEAARSSADAILRALAIRLLGRLDEAPDHLDLFERALLEDHAAEEPDGPTPAAEQAAIALGCVGPKAVTALLRGHLLAPSDATLDAVEAALLVLLAEMEGAPLTASARRQEITIRDGGRCTSWSPFRSPGWWW</sequence>
<keyword evidence="2" id="KW-1185">Reference proteome</keyword>
<name>A0A9X3XDM0_9BACT</name>
<proteinExistence type="predicted"/>
<dbReference type="Gene3D" id="1.25.10.10">
    <property type="entry name" value="Leucine-rich Repeat Variant"/>
    <property type="match status" value="1"/>
</dbReference>